<evidence type="ECO:0000313" key="2">
    <source>
        <dbReference type="EMBL" id="MBC8543732.1"/>
    </source>
</evidence>
<dbReference type="EMBL" id="JACRSQ010000012">
    <property type="protein sequence ID" value="MBC8543732.1"/>
    <property type="molecule type" value="Genomic_DNA"/>
</dbReference>
<sequence length="111" mass="12738">MKSKNQLQKGEAIAKRKAAEKKKGLPPPLKKRNGIREIQKSTAIRGSYRQKKSGRKEKSLPPPLKPIRKHHKTYDSRQVNGKTKNAMQKVRRSHSIFCSAFRRNAQPLPTQ</sequence>
<name>A0A926DTY3_9FIRM</name>
<evidence type="ECO:0000313" key="3">
    <source>
        <dbReference type="Proteomes" id="UP000657006"/>
    </source>
</evidence>
<evidence type="ECO:0000256" key="1">
    <source>
        <dbReference type="SAM" id="MobiDB-lite"/>
    </source>
</evidence>
<feature type="region of interest" description="Disordered" evidence="1">
    <location>
        <begin position="1"/>
        <end position="91"/>
    </location>
</feature>
<gene>
    <name evidence="2" type="ORF">H8730_09255</name>
</gene>
<dbReference type="RefSeq" id="WP_249289749.1">
    <property type="nucleotide sequence ID" value="NZ_JACRSQ010000012.1"/>
</dbReference>
<feature type="compositionally biased region" description="Polar residues" evidence="1">
    <location>
        <begin position="76"/>
        <end position="86"/>
    </location>
</feature>
<reference evidence="2" key="1">
    <citation type="submission" date="2020-08" db="EMBL/GenBank/DDBJ databases">
        <title>Genome public.</title>
        <authorList>
            <person name="Liu C."/>
            <person name="Sun Q."/>
        </authorList>
    </citation>
    <scope>NUCLEOTIDE SEQUENCE</scope>
    <source>
        <strain evidence="2">NSJ-32</strain>
    </source>
</reference>
<protein>
    <submittedName>
        <fullName evidence="2">Uncharacterized protein</fullName>
    </submittedName>
</protein>
<accession>A0A926DTY3</accession>
<dbReference type="AlphaFoldDB" id="A0A926DTY3"/>
<comment type="caution">
    <text evidence="2">The sequence shown here is derived from an EMBL/GenBank/DDBJ whole genome shotgun (WGS) entry which is preliminary data.</text>
</comment>
<keyword evidence="3" id="KW-1185">Reference proteome</keyword>
<proteinExistence type="predicted"/>
<dbReference type="Proteomes" id="UP000657006">
    <property type="component" value="Unassembled WGS sequence"/>
</dbReference>
<organism evidence="2 3">
    <name type="scientific">Bianquea renquensis</name>
    <dbReference type="NCBI Taxonomy" id="2763661"/>
    <lineage>
        <taxon>Bacteria</taxon>
        <taxon>Bacillati</taxon>
        <taxon>Bacillota</taxon>
        <taxon>Clostridia</taxon>
        <taxon>Eubacteriales</taxon>
        <taxon>Bianqueaceae</taxon>
        <taxon>Bianquea</taxon>
    </lineage>
</organism>